<dbReference type="SUPFAM" id="SSF48452">
    <property type="entry name" value="TPR-like"/>
    <property type="match status" value="1"/>
</dbReference>
<evidence type="ECO:0000313" key="4">
    <source>
        <dbReference type="EMBL" id="KUG27034.1"/>
    </source>
</evidence>
<dbReference type="EMBL" id="LNQE01000372">
    <property type="protein sequence ID" value="KUG27034.1"/>
    <property type="molecule type" value="Genomic_DNA"/>
</dbReference>
<name>A0A0W8G1N4_9ZZZZ</name>
<evidence type="ECO:0000256" key="3">
    <source>
        <dbReference type="SAM" id="MobiDB-lite"/>
    </source>
</evidence>
<gene>
    <name evidence="4" type="ORF">ASZ90_003119</name>
</gene>
<dbReference type="SMART" id="SM00028">
    <property type="entry name" value="TPR"/>
    <property type="match status" value="3"/>
</dbReference>
<evidence type="ECO:0000256" key="2">
    <source>
        <dbReference type="ARBA" id="ARBA00022803"/>
    </source>
</evidence>
<organism evidence="4">
    <name type="scientific">hydrocarbon metagenome</name>
    <dbReference type="NCBI Taxonomy" id="938273"/>
    <lineage>
        <taxon>unclassified sequences</taxon>
        <taxon>metagenomes</taxon>
        <taxon>ecological metagenomes</taxon>
    </lineage>
</organism>
<dbReference type="InterPro" id="IPR019734">
    <property type="entry name" value="TPR_rpt"/>
</dbReference>
<proteinExistence type="predicted"/>
<reference evidence="4" key="1">
    <citation type="journal article" date="2015" name="Proc. Natl. Acad. Sci. U.S.A.">
        <title>Networks of energetic and metabolic interactions define dynamics in microbial communities.</title>
        <authorList>
            <person name="Embree M."/>
            <person name="Liu J.K."/>
            <person name="Al-Bassam M.M."/>
            <person name="Zengler K."/>
        </authorList>
    </citation>
    <scope>NUCLEOTIDE SEQUENCE</scope>
</reference>
<feature type="compositionally biased region" description="Basic and acidic residues" evidence="3">
    <location>
        <begin position="1"/>
        <end position="13"/>
    </location>
</feature>
<evidence type="ECO:0000256" key="1">
    <source>
        <dbReference type="ARBA" id="ARBA00022737"/>
    </source>
</evidence>
<dbReference type="Pfam" id="PF13181">
    <property type="entry name" value="TPR_8"/>
    <property type="match status" value="1"/>
</dbReference>
<comment type="caution">
    <text evidence="4">The sequence shown here is derived from an EMBL/GenBank/DDBJ whole genome shotgun (WGS) entry which is preliminary data.</text>
</comment>
<protein>
    <submittedName>
        <fullName evidence="4">Uncharacterized protein</fullName>
    </submittedName>
</protein>
<dbReference type="InterPro" id="IPR011990">
    <property type="entry name" value="TPR-like_helical_dom_sf"/>
</dbReference>
<dbReference type="InterPro" id="IPR051685">
    <property type="entry name" value="Ycf3/AcsC/BcsC/TPR_MFPF"/>
</dbReference>
<dbReference type="PANTHER" id="PTHR44943:SF8">
    <property type="entry name" value="TPR REPEAT-CONTAINING PROTEIN MJ0263"/>
    <property type="match status" value="1"/>
</dbReference>
<sequence length="269" mass="31358">MCELRAEGAEKNQNKGTNMENQNNKDIHSVIISLLEEEHNKEAAKIARLLLNQFPDDMDAHLLLGLALMNDKKYDKSRRVISNALVKFPKEWRLHEIMGHIYGHLNRLTEAEKHYNLAIENASEADEEETAMLHFYLAESLWGQSNRDDAIANWKLALEINPDCTNAKEALEEKINEYGEPKAPSPVFDELYHFQGIHLNRYYSLVRRDEFIKEEEAKDVIGIIMNGWNQFVSPRSRDIDNMTHEERSAFFKTITLDFKDVVVKWKNKK</sequence>
<dbReference type="PANTHER" id="PTHR44943">
    <property type="entry name" value="CELLULOSE SYNTHASE OPERON PROTEIN C"/>
    <property type="match status" value="1"/>
</dbReference>
<keyword evidence="2" id="KW-0802">TPR repeat</keyword>
<dbReference type="AlphaFoldDB" id="A0A0W8G1N4"/>
<keyword evidence="1" id="KW-0677">Repeat</keyword>
<feature type="region of interest" description="Disordered" evidence="3">
    <location>
        <begin position="1"/>
        <end position="22"/>
    </location>
</feature>
<dbReference type="Pfam" id="PF13432">
    <property type="entry name" value="TPR_16"/>
    <property type="match status" value="1"/>
</dbReference>
<dbReference type="Gene3D" id="1.25.40.10">
    <property type="entry name" value="Tetratricopeptide repeat domain"/>
    <property type="match status" value="1"/>
</dbReference>
<accession>A0A0W8G1N4</accession>